<evidence type="ECO:0000313" key="3">
    <source>
        <dbReference type="Proteomes" id="UP000188268"/>
    </source>
</evidence>
<dbReference type="InterPro" id="IPR000008">
    <property type="entry name" value="C2_dom"/>
</dbReference>
<protein>
    <recommendedName>
        <fullName evidence="1">C2 domain-containing protein</fullName>
    </recommendedName>
</protein>
<dbReference type="Gramene" id="OMO56070">
    <property type="protein sequence ID" value="OMO56070"/>
    <property type="gene ID" value="CCACVL1_26781"/>
</dbReference>
<evidence type="ECO:0000313" key="2">
    <source>
        <dbReference type="EMBL" id="OMO56070.1"/>
    </source>
</evidence>
<dbReference type="Proteomes" id="UP000188268">
    <property type="component" value="Unassembled WGS sequence"/>
</dbReference>
<sequence>MGVSDKLSSLCCELRILQAKNIEIKAPGNLFVRYYLSAGNNNKRIQLNSKEISSKSTELIWNESFYLECLGAEESVNNLKKQTVVFELRWRNTVPVLGRIIRKSQLLGRAEVPWKAVFDSPNMEIEKYWVTLISMNDHCAFESFKPPSLQISMKVGGVPAMVDMEEEKKKKQRKERLKNNLDGCGCKDKIGGGCNSCSDYEIFALAAALEAL</sequence>
<gene>
    <name evidence="2" type="ORF">CCACVL1_26781</name>
</gene>
<dbReference type="OrthoDB" id="687396at2759"/>
<organism evidence="2 3">
    <name type="scientific">Corchorus capsularis</name>
    <name type="common">Jute</name>
    <dbReference type="NCBI Taxonomy" id="210143"/>
    <lineage>
        <taxon>Eukaryota</taxon>
        <taxon>Viridiplantae</taxon>
        <taxon>Streptophyta</taxon>
        <taxon>Embryophyta</taxon>
        <taxon>Tracheophyta</taxon>
        <taxon>Spermatophyta</taxon>
        <taxon>Magnoliopsida</taxon>
        <taxon>eudicotyledons</taxon>
        <taxon>Gunneridae</taxon>
        <taxon>Pentapetalae</taxon>
        <taxon>rosids</taxon>
        <taxon>malvids</taxon>
        <taxon>Malvales</taxon>
        <taxon>Malvaceae</taxon>
        <taxon>Grewioideae</taxon>
        <taxon>Apeibeae</taxon>
        <taxon>Corchorus</taxon>
    </lineage>
</organism>
<feature type="domain" description="C2" evidence="1">
    <location>
        <begin position="1"/>
        <end position="127"/>
    </location>
</feature>
<accession>A0A1R3GDH4</accession>
<name>A0A1R3GDH4_COCAP</name>
<proteinExistence type="predicted"/>
<evidence type="ECO:0000259" key="1">
    <source>
        <dbReference type="PROSITE" id="PS50004"/>
    </source>
</evidence>
<keyword evidence="3" id="KW-1185">Reference proteome</keyword>
<comment type="caution">
    <text evidence="2">The sequence shown here is derived from an EMBL/GenBank/DDBJ whole genome shotgun (WGS) entry which is preliminary data.</text>
</comment>
<dbReference type="PROSITE" id="PS50004">
    <property type="entry name" value="C2"/>
    <property type="match status" value="1"/>
</dbReference>
<dbReference type="EMBL" id="AWWV01014535">
    <property type="protein sequence ID" value="OMO56070.1"/>
    <property type="molecule type" value="Genomic_DNA"/>
</dbReference>
<dbReference type="PANTHER" id="PTHR35503">
    <property type="entry name" value="OSJNBA0006M15.15 PROTEIN"/>
    <property type="match status" value="1"/>
</dbReference>
<dbReference type="Gene3D" id="2.60.40.150">
    <property type="entry name" value="C2 domain"/>
    <property type="match status" value="1"/>
</dbReference>
<dbReference type="InterPro" id="IPR035892">
    <property type="entry name" value="C2_domain_sf"/>
</dbReference>
<dbReference type="OMA" id="PNMEFKE"/>
<dbReference type="CDD" id="cd00030">
    <property type="entry name" value="C2"/>
    <property type="match status" value="1"/>
</dbReference>
<reference evidence="2 3" key="1">
    <citation type="submission" date="2013-09" db="EMBL/GenBank/DDBJ databases">
        <title>Corchorus capsularis genome sequencing.</title>
        <authorList>
            <person name="Alam M."/>
            <person name="Haque M.S."/>
            <person name="Islam M.S."/>
            <person name="Emdad E.M."/>
            <person name="Islam M.M."/>
            <person name="Ahmed B."/>
            <person name="Halim A."/>
            <person name="Hossen Q.M.M."/>
            <person name="Hossain M.Z."/>
            <person name="Ahmed R."/>
            <person name="Khan M.M."/>
            <person name="Islam R."/>
            <person name="Rashid M.M."/>
            <person name="Khan S.A."/>
            <person name="Rahman M.S."/>
            <person name="Alam M."/>
        </authorList>
    </citation>
    <scope>NUCLEOTIDE SEQUENCE [LARGE SCALE GENOMIC DNA]</scope>
    <source>
        <strain evidence="3">cv. CVL-1</strain>
        <tissue evidence="2">Whole seedling</tissue>
    </source>
</reference>
<dbReference type="PANTHER" id="PTHR35503:SF2">
    <property type="entry name" value="OS04G0455700 PROTEIN"/>
    <property type="match status" value="1"/>
</dbReference>
<dbReference type="SUPFAM" id="SSF49562">
    <property type="entry name" value="C2 domain (Calcium/lipid-binding domain, CaLB)"/>
    <property type="match status" value="1"/>
</dbReference>
<dbReference type="AlphaFoldDB" id="A0A1R3GDH4"/>